<dbReference type="InterPro" id="IPR001173">
    <property type="entry name" value="Glyco_trans_2-like"/>
</dbReference>
<dbReference type="PANTHER" id="PTHR43630:SF1">
    <property type="entry name" value="POLY-BETA-1,6-N-ACETYL-D-GLUCOSAMINE SYNTHASE"/>
    <property type="match status" value="1"/>
</dbReference>
<dbReference type="InterPro" id="IPR029044">
    <property type="entry name" value="Nucleotide-diphossugar_trans"/>
</dbReference>
<accession>A0A117KV13</accession>
<evidence type="ECO:0000313" key="6">
    <source>
        <dbReference type="EMBL" id="KUJ93952.1"/>
    </source>
</evidence>
<dbReference type="Proteomes" id="UP000054307">
    <property type="component" value="Unassembled WGS sequence"/>
</dbReference>
<keyword evidence="2" id="KW-0808">Transferase</keyword>
<keyword evidence="1" id="KW-0328">Glycosyltransferase</keyword>
<evidence type="ECO:0000256" key="2">
    <source>
        <dbReference type="ARBA" id="ARBA00022679"/>
    </source>
</evidence>
<evidence type="ECO:0000259" key="5">
    <source>
        <dbReference type="Pfam" id="PF13632"/>
    </source>
</evidence>
<protein>
    <recommendedName>
        <fullName evidence="4 5">Glycosyltransferase 2-like domain-containing protein</fullName>
    </recommendedName>
</protein>
<organism evidence="7 8">
    <name type="scientific">Archaeoglobus fulgidus</name>
    <dbReference type="NCBI Taxonomy" id="2234"/>
    <lineage>
        <taxon>Archaea</taxon>
        <taxon>Methanobacteriati</taxon>
        <taxon>Methanobacteriota</taxon>
        <taxon>Archaeoglobi</taxon>
        <taxon>Archaeoglobales</taxon>
        <taxon>Archaeoglobaceae</taxon>
        <taxon>Archaeoglobus</taxon>
    </lineage>
</organism>
<reference evidence="8 9" key="2">
    <citation type="journal article" date="2015" name="MBio">
        <title>Genome-Resolved Metagenomic Analysis Reveals Roles for Candidate Phyla and Other Microbial Community Members in Biogeochemical Transformations in Oil Reservoirs.</title>
        <authorList>
            <person name="Hu P."/>
            <person name="Tom L."/>
            <person name="Singh A."/>
            <person name="Thomas B.C."/>
            <person name="Baker B.J."/>
            <person name="Piceno Y.M."/>
            <person name="Andersen G.L."/>
            <person name="Banfield J.F."/>
        </authorList>
    </citation>
    <scope>NUCLEOTIDE SEQUENCE [LARGE SCALE GENOMIC DNA]</scope>
</reference>
<feature type="transmembrane region" description="Helical" evidence="3">
    <location>
        <begin position="226"/>
        <end position="246"/>
    </location>
</feature>
<dbReference type="Gene3D" id="3.90.550.10">
    <property type="entry name" value="Spore Coat Polysaccharide Biosynthesis Protein SpsA, Chain A"/>
    <property type="match status" value="2"/>
</dbReference>
<dbReference type="Proteomes" id="UP000054015">
    <property type="component" value="Unassembled WGS sequence"/>
</dbReference>
<comment type="caution">
    <text evidence="7">The sequence shown here is derived from an EMBL/GenBank/DDBJ whole genome shotgun (WGS) entry which is preliminary data.</text>
</comment>
<feature type="transmembrane region" description="Helical" evidence="3">
    <location>
        <begin position="258"/>
        <end position="278"/>
    </location>
</feature>
<keyword evidence="3" id="KW-0812">Transmembrane</keyword>
<gene>
    <name evidence="6" type="ORF">XD40_0880</name>
    <name evidence="7" type="ORF">XD48_0317</name>
</gene>
<dbReference type="PANTHER" id="PTHR43630">
    <property type="entry name" value="POLY-BETA-1,6-N-ACETYL-D-GLUCOSAMINE SYNTHASE"/>
    <property type="match status" value="1"/>
</dbReference>
<dbReference type="PATRIC" id="fig|2234.6.peg.1293"/>
<dbReference type="AlphaFoldDB" id="A0A117KV13"/>
<keyword evidence="3" id="KW-0472">Membrane</keyword>
<keyword evidence="3" id="KW-1133">Transmembrane helix</keyword>
<name>A0A117KV13_ARCFL</name>
<evidence type="ECO:0000313" key="8">
    <source>
        <dbReference type="Proteomes" id="UP000054015"/>
    </source>
</evidence>
<dbReference type="EMBL" id="LGEX01000005">
    <property type="protein sequence ID" value="KUK07421.1"/>
    <property type="molecule type" value="Genomic_DNA"/>
</dbReference>
<evidence type="ECO:0000259" key="4">
    <source>
        <dbReference type="Pfam" id="PF00535"/>
    </source>
</evidence>
<evidence type="ECO:0000256" key="1">
    <source>
        <dbReference type="ARBA" id="ARBA00022676"/>
    </source>
</evidence>
<dbReference type="GO" id="GO:0016757">
    <property type="term" value="F:glycosyltransferase activity"/>
    <property type="evidence" value="ECO:0007669"/>
    <property type="project" value="UniProtKB-KW"/>
</dbReference>
<dbReference type="Pfam" id="PF00535">
    <property type="entry name" value="Glycos_transf_2"/>
    <property type="match status" value="1"/>
</dbReference>
<proteinExistence type="predicted"/>
<evidence type="ECO:0000313" key="9">
    <source>
        <dbReference type="Proteomes" id="UP000054307"/>
    </source>
</evidence>
<evidence type="ECO:0000256" key="3">
    <source>
        <dbReference type="SAM" id="Phobius"/>
    </source>
</evidence>
<evidence type="ECO:0000313" key="7">
    <source>
        <dbReference type="EMBL" id="KUK07421.1"/>
    </source>
</evidence>
<sequence length="355" mass="39685">MLDLQMKTAVIAVYKNAAFLEENVRLLQKEGFDVIVAADEPEESVREIIEKYSLRATVSERRRGKWRALNDAARIADGEELLFLDSDTIIKNLPGLNGADVVEVVKEVEGKGLLEKLVAVDYLVMAMCAKLASKFGSCLGVNGAAFLIKRRAFEELGGFRCKVNEDTELGIRAALGGYRFAVCGRAVTSVPKSIGEWFRQRERWSVGGTEVFVENLSAIIRKPRLWVPYLVLFYPAIFGLVISLFFTENYIAKLLYLVLPFLALISPKLASIAILAVYEMENVRNLVAGVASFVAWSGLILLASKKLGYRVDMKVLPIYYFIYSPLWTVICLISLVRVAVARVTGRKIELKDWVV</sequence>
<feature type="transmembrane region" description="Helical" evidence="3">
    <location>
        <begin position="318"/>
        <end position="340"/>
    </location>
</feature>
<dbReference type="EMBL" id="LGEQ01000012">
    <property type="protein sequence ID" value="KUJ93952.1"/>
    <property type="molecule type" value="Genomic_DNA"/>
</dbReference>
<dbReference type="SUPFAM" id="SSF53448">
    <property type="entry name" value="Nucleotide-diphospho-sugar transferases"/>
    <property type="match status" value="1"/>
</dbReference>
<dbReference type="Pfam" id="PF13632">
    <property type="entry name" value="Glyco_trans_2_3"/>
    <property type="match status" value="1"/>
</dbReference>
<feature type="domain" description="Glycosyltransferase 2-like" evidence="4">
    <location>
        <begin position="9"/>
        <end position="90"/>
    </location>
</feature>
<feature type="transmembrane region" description="Helical" evidence="3">
    <location>
        <begin position="285"/>
        <end position="303"/>
    </location>
</feature>
<reference evidence="7" key="1">
    <citation type="journal article" date="2015" name="MBio">
        <title>Genome-resolved metagenomic analysis reveals roles for candidate phyla and other microbial community members in biogeochemical transformations in oil reservoirs.</title>
        <authorList>
            <person name="Hu P."/>
            <person name="Tom L."/>
            <person name="Singh A."/>
            <person name="Thomas B.C."/>
            <person name="Baker B.J."/>
            <person name="Piceno Y.M."/>
            <person name="Andersen G.L."/>
            <person name="Banfield J.F."/>
        </authorList>
    </citation>
    <scope>NUCLEOTIDE SEQUENCE [LARGE SCALE GENOMIC DNA]</scope>
    <source>
        <strain evidence="7">49_2300</strain>
        <strain evidence="6">49_95</strain>
    </source>
</reference>
<feature type="domain" description="Glycosyltransferase 2-like" evidence="5">
    <location>
        <begin position="109"/>
        <end position="262"/>
    </location>
</feature>